<protein>
    <submittedName>
        <fullName evidence="2">Uncharacterized protein</fullName>
    </submittedName>
</protein>
<evidence type="ECO:0000256" key="1">
    <source>
        <dbReference type="SAM" id="Phobius"/>
    </source>
</evidence>
<organism evidence="2">
    <name type="scientific">uncultured Sphingopyxis sp</name>
    <dbReference type="NCBI Taxonomy" id="310581"/>
    <lineage>
        <taxon>Bacteria</taxon>
        <taxon>Pseudomonadati</taxon>
        <taxon>Pseudomonadota</taxon>
        <taxon>Alphaproteobacteria</taxon>
        <taxon>Sphingomonadales</taxon>
        <taxon>Sphingomonadaceae</taxon>
        <taxon>Sphingopyxis</taxon>
        <taxon>environmental samples</taxon>
    </lineage>
</organism>
<proteinExistence type="predicted"/>
<name>A0A1Y5PVI2_9SPHN</name>
<sequence length="335" mass="36508">MNQRPCVGQALLPGVALGSGLNFVYFRLRLVPCGFCVGLRLLARDLRIGVCIAAGPIGFSLRVFLRRGDLKLLGSLIRFPDDDPILPIIQKPLARRLVLFGRSETFLVTDLSSFHRRVWQGPPAVGAKQGQKGGSELPEEMKFEGSLGRHEPDLMLSEFLLMNIAVLGDGTSRTARRMIKFLHAAAGGGEASVAPDLLPVGALYLEQDRLILATTSCGKGVFSEAIRDIAAQTGADIILAHQGRYPIPEILDEVTFTVLAHVGGEPRIMEDMVLYWLPGDGYWLLPSAPAPFVELNADGSRVSFHAPFVDRFERADGVDAAAAKMIRATRYQEAF</sequence>
<gene>
    <name evidence="2" type="ORF">SPPYR_2923</name>
</gene>
<feature type="transmembrane region" description="Helical" evidence="1">
    <location>
        <begin position="7"/>
        <end position="26"/>
    </location>
</feature>
<keyword evidence="1" id="KW-0812">Transmembrane</keyword>
<reference evidence="2" key="1">
    <citation type="submission" date="2016-03" db="EMBL/GenBank/DDBJ databases">
        <authorList>
            <person name="Ploux O."/>
        </authorList>
    </citation>
    <scope>NUCLEOTIDE SEQUENCE</scope>
    <source>
        <strain evidence="2">UC10</strain>
    </source>
</reference>
<evidence type="ECO:0000313" key="2">
    <source>
        <dbReference type="EMBL" id="SBV34043.1"/>
    </source>
</evidence>
<dbReference type="EMBL" id="LT598653">
    <property type="protein sequence ID" value="SBV34043.1"/>
    <property type="molecule type" value="Genomic_DNA"/>
</dbReference>
<dbReference type="KEGG" id="sphu:SPPYR_2923"/>
<keyword evidence="1" id="KW-1133">Transmembrane helix</keyword>
<dbReference type="AlphaFoldDB" id="A0A1Y5PVI2"/>
<accession>A0A1Y5PVI2</accession>
<keyword evidence="1" id="KW-0472">Membrane</keyword>